<protein>
    <submittedName>
        <fullName evidence="2">Uncharacterized protein</fullName>
    </submittedName>
</protein>
<dbReference type="AlphaFoldDB" id="A0A8T1P3X1"/>
<evidence type="ECO:0000313" key="3">
    <source>
        <dbReference type="Proteomes" id="UP000811609"/>
    </source>
</evidence>
<evidence type="ECO:0000313" key="2">
    <source>
        <dbReference type="EMBL" id="KAG6637335.1"/>
    </source>
</evidence>
<dbReference type="GO" id="GO:0005886">
    <property type="term" value="C:plasma membrane"/>
    <property type="evidence" value="ECO:0007669"/>
    <property type="project" value="InterPro"/>
</dbReference>
<proteinExistence type="predicted"/>
<dbReference type="Proteomes" id="UP000811609">
    <property type="component" value="Chromosome 11"/>
</dbReference>
<feature type="compositionally biased region" description="Low complexity" evidence="1">
    <location>
        <begin position="95"/>
        <end position="131"/>
    </location>
</feature>
<dbReference type="PANTHER" id="PTHR33312">
    <property type="entry name" value="MEMBRANE-ASSOCIATED KINASE REGULATOR 4-RELATED"/>
    <property type="match status" value="1"/>
</dbReference>
<dbReference type="GO" id="GO:0019210">
    <property type="term" value="F:kinase inhibitor activity"/>
    <property type="evidence" value="ECO:0007669"/>
    <property type="project" value="InterPro"/>
</dbReference>
<feature type="compositionally biased region" description="Polar residues" evidence="1">
    <location>
        <begin position="54"/>
        <end position="63"/>
    </location>
</feature>
<reference evidence="2" key="1">
    <citation type="submission" date="2020-12" db="EMBL/GenBank/DDBJ databases">
        <title>WGS assembly of Carya illinoinensis cv. Pawnee.</title>
        <authorList>
            <person name="Platts A."/>
            <person name="Shu S."/>
            <person name="Wright S."/>
            <person name="Barry K."/>
            <person name="Edger P."/>
            <person name="Pires J.C."/>
            <person name="Schmutz J."/>
        </authorList>
    </citation>
    <scope>NUCLEOTIDE SEQUENCE</scope>
    <source>
        <tissue evidence="2">Leaf</tissue>
    </source>
</reference>
<evidence type="ECO:0000256" key="1">
    <source>
        <dbReference type="SAM" id="MobiDB-lite"/>
    </source>
</evidence>
<sequence length="253" mass="28418">MPSSIKPLSPMQTKPSNYSMENRRKRSISGERFSFPSTPGAEDQDSDFEFGSVTPDSPSTDPFKNSPADYLFFNGRLLPHAFPIQSAANIIIDSSRTTSRTSSISSKDSLRSSRSNSTNSSSSSPRTSASDNSERRLLYRNKVASKASTLVRDHNGYQAGNKALTAQLVCGSSQRWQYITVPVPILTREPSRRKKMEMVGKKLRPKKQTEERKGASLWPFARFFWWIVSACKQCHAMEPSRKDHVLQGNMELE</sequence>
<accession>A0A8T1P3X1</accession>
<keyword evidence="3" id="KW-1185">Reference proteome</keyword>
<organism evidence="2 3">
    <name type="scientific">Carya illinoinensis</name>
    <name type="common">Pecan</name>
    <dbReference type="NCBI Taxonomy" id="32201"/>
    <lineage>
        <taxon>Eukaryota</taxon>
        <taxon>Viridiplantae</taxon>
        <taxon>Streptophyta</taxon>
        <taxon>Embryophyta</taxon>
        <taxon>Tracheophyta</taxon>
        <taxon>Spermatophyta</taxon>
        <taxon>Magnoliopsida</taxon>
        <taxon>eudicotyledons</taxon>
        <taxon>Gunneridae</taxon>
        <taxon>Pentapetalae</taxon>
        <taxon>rosids</taxon>
        <taxon>fabids</taxon>
        <taxon>Fagales</taxon>
        <taxon>Juglandaceae</taxon>
        <taxon>Carya</taxon>
    </lineage>
</organism>
<feature type="compositionally biased region" description="Polar residues" evidence="1">
    <location>
        <begin position="10"/>
        <end position="20"/>
    </location>
</feature>
<feature type="region of interest" description="Disordered" evidence="1">
    <location>
        <begin position="95"/>
        <end position="136"/>
    </location>
</feature>
<gene>
    <name evidence="2" type="ORF">CIPAW_11G171500</name>
</gene>
<name>A0A8T1P3X1_CARIL</name>
<dbReference type="PANTHER" id="PTHR33312:SF35">
    <property type="entry name" value="TPRXL"/>
    <property type="match status" value="1"/>
</dbReference>
<dbReference type="InterPro" id="IPR039620">
    <property type="entry name" value="BKI1/MAKR1/3/4"/>
</dbReference>
<dbReference type="EMBL" id="CM031819">
    <property type="protein sequence ID" value="KAG6637335.1"/>
    <property type="molecule type" value="Genomic_DNA"/>
</dbReference>
<feature type="region of interest" description="Disordered" evidence="1">
    <location>
        <begin position="1"/>
        <end position="63"/>
    </location>
</feature>
<comment type="caution">
    <text evidence="2">The sequence shown here is derived from an EMBL/GenBank/DDBJ whole genome shotgun (WGS) entry which is preliminary data.</text>
</comment>